<dbReference type="PANTHER" id="PTHR33240:SF8">
    <property type="entry name" value="OS03G0439900 PROTEIN"/>
    <property type="match status" value="1"/>
</dbReference>
<keyword evidence="1" id="KW-0812">Transmembrane</keyword>
<reference evidence="2 3" key="1">
    <citation type="journal article" date="2014" name="Agronomy (Basel)">
        <title>A Draft Genome Sequence for Ensete ventricosum, the Drought-Tolerant Tree Against Hunger.</title>
        <authorList>
            <person name="Harrison J."/>
            <person name="Moore K.A."/>
            <person name="Paszkiewicz K."/>
            <person name="Jones T."/>
            <person name="Grant M."/>
            <person name="Ambacheew D."/>
            <person name="Muzemil S."/>
            <person name="Studholme D.J."/>
        </authorList>
    </citation>
    <scope>NUCLEOTIDE SEQUENCE [LARGE SCALE GENOMIC DNA]</scope>
</reference>
<dbReference type="PANTHER" id="PTHR33240">
    <property type="entry name" value="OS08G0508500 PROTEIN"/>
    <property type="match status" value="1"/>
</dbReference>
<evidence type="ECO:0000313" key="2">
    <source>
        <dbReference type="EMBL" id="RRT32875.1"/>
    </source>
</evidence>
<dbReference type="Proteomes" id="UP000287651">
    <property type="component" value="Unassembled WGS sequence"/>
</dbReference>
<feature type="transmembrane region" description="Helical" evidence="1">
    <location>
        <begin position="34"/>
        <end position="54"/>
    </location>
</feature>
<dbReference type="EMBL" id="AMZH03030462">
    <property type="protein sequence ID" value="RRT32875.1"/>
    <property type="molecule type" value="Genomic_DNA"/>
</dbReference>
<gene>
    <name evidence="2" type="ORF">B296_00054428</name>
</gene>
<comment type="caution">
    <text evidence="2">The sequence shown here is derived from an EMBL/GenBank/DDBJ whole genome shotgun (WGS) entry which is preliminary data.</text>
</comment>
<keyword evidence="1" id="KW-1133">Transmembrane helix</keyword>
<evidence type="ECO:0000313" key="3">
    <source>
        <dbReference type="Proteomes" id="UP000287651"/>
    </source>
</evidence>
<organism evidence="2 3">
    <name type="scientific">Ensete ventricosum</name>
    <name type="common">Abyssinian banana</name>
    <name type="synonym">Musa ensete</name>
    <dbReference type="NCBI Taxonomy" id="4639"/>
    <lineage>
        <taxon>Eukaryota</taxon>
        <taxon>Viridiplantae</taxon>
        <taxon>Streptophyta</taxon>
        <taxon>Embryophyta</taxon>
        <taxon>Tracheophyta</taxon>
        <taxon>Spermatophyta</taxon>
        <taxon>Magnoliopsida</taxon>
        <taxon>Liliopsida</taxon>
        <taxon>Zingiberales</taxon>
        <taxon>Musaceae</taxon>
        <taxon>Ensete</taxon>
    </lineage>
</organism>
<protein>
    <submittedName>
        <fullName evidence="2">Uncharacterized protein</fullName>
    </submittedName>
</protein>
<dbReference type="AlphaFoldDB" id="A0A426X073"/>
<evidence type="ECO:0000256" key="1">
    <source>
        <dbReference type="SAM" id="Phobius"/>
    </source>
</evidence>
<keyword evidence="1" id="KW-0472">Membrane</keyword>
<sequence length="182" mass="19938">MTFTLRGVTRDSISPLGIITLPVTVEEEPKSKTLMAPFVVVPFAYNVIFGYSILNKLRPTVSTYHCTIKILTSAGVKEVKRDPRESRQCYLTATTLPKKIKPEALVADPREPSKATPQPEPMEQVVKVPLDQGEIVYPCIPDPDGEDEGGQASSLAVSTRWISAVKLLQSDLATLTQREGGE</sequence>
<name>A0A426X073_ENSVE</name>
<proteinExistence type="predicted"/>
<accession>A0A426X073</accession>